<sequence>MKITSRTSAALKIQMISSSVRLFLLATAGIILTTDAARELRLLACQGTTSQWNEPQFKHVLLYSFDQLSLQVPSRLRRVDATLLIRLWLGVAFTNAYAFHIGMADNAACDHYGNEDTITHIICDWPSYPAQRLCLSKHSTRWMTDHRRRKNFTSSIGRDVAEGLASATALFAIDRSF</sequence>
<reference evidence="1" key="1">
    <citation type="journal article" date="2017" name="Parasit. Vectors">
        <title>Sialotranscriptomics of Rhipicephalus zambeziensis reveals intricate expression profiles of secretory proteins and suggests tight temporal transcriptional regulation during blood-feeding.</title>
        <authorList>
            <person name="de Castro M.H."/>
            <person name="de Klerk D."/>
            <person name="Pienaar R."/>
            <person name="Rees D.J.G."/>
            <person name="Mans B.J."/>
        </authorList>
    </citation>
    <scope>NUCLEOTIDE SEQUENCE</scope>
    <source>
        <tissue evidence="1">Salivary glands</tissue>
    </source>
</reference>
<organism evidence="1">
    <name type="scientific">Rhipicephalus zambeziensis</name>
    <dbReference type="NCBI Taxonomy" id="60191"/>
    <lineage>
        <taxon>Eukaryota</taxon>
        <taxon>Metazoa</taxon>
        <taxon>Ecdysozoa</taxon>
        <taxon>Arthropoda</taxon>
        <taxon>Chelicerata</taxon>
        <taxon>Arachnida</taxon>
        <taxon>Acari</taxon>
        <taxon>Parasitiformes</taxon>
        <taxon>Ixodida</taxon>
        <taxon>Ixodoidea</taxon>
        <taxon>Ixodidae</taxon>
        <taxon>Rhipicephalinae</taxon>
        <taxon>Rhipicephalus</taxon>
        <taxon>Rhipicephalus</taxon>
    </lineage>
</organism>
<accession>A0A224ZA59</accession>
<dbReference type="AlphaFoldDB" id="A0A224ZA59"/>
<name>A0A224ZA59_9ACAR</name>
<proteinExistence type="predicted"/>
<evidence type="ECO:0000313" key="1">
    <source>
        <dbReference type="EMBL" id="MAA23650.1"/>
    </source>
</evidence>
<dbReference type="EMBL" id="GFPF01012504">
    <property type="protein sequence ID" value="MAA23650.1"/>
    <property type="molecule type" value="Transcribed_RNA"/>
</dbReference>
<protein>
    <submittedName>
        <fullName evidence="1">Tick transposon</fullName>
    </submittedName>
</protein>